<accession>A0ABQ6Q265</accession>
<keyword evidence="10" id="KW-1185">Reference proteome</keyword>
<evidence type="ECO:0000256" key="7">
    <source>
        <dbReference type="ARBA" id="ARBA00048741"/>
    </source>
</evidence>
<keyword evidence="5" id="KW-0067">ATP-binding</keyword>
<dbReference type="EMBL" id="BTPE01000008">
    <property type="protein sequence ID" value="GMQ34279.1"/>
    <property type="molecule type" value="Genomic_DNA"/>
</dbReference>
<dbReference type="PROSITE" id="PS51278">
    <property type="entry name" value="GATASE_TYPE_2"/>
    <property type="match status" value="1"/>
</dbReference>
<evidence type="ECO:0000256" key="5">
    <source>
        <dbReference type="ARBA" id="ARBA00022840"/>
    </source>
</evidence>
<dbReference type="Pfam" id="PF13522">
    <property type="entry name" value="GATase_6"/>
    <property type="match status" value="1"/>
</dbReference>
<dbReference type="InterPro" id="IPR033738">
    <property type="entry name" value="AsnB_N"/>
</dbReference>
<dbReference type="CDD" id="cd01991">
    <property type="entry name" value="Asn_synthase_B_C"/>
    <property type="match status" value="1"/>
</dbReference>
<dbReference type="PIRSF" id="PIRSF001589">
    <property type="entry name" value="Asn_synthetase_glu-h"/>
    <property type="match status" value="1"/>
</dbReference>
<protein>
    <recommendedName>
        <fullName evidence="3">asparagine synthase (glutamine-hydrolyzing)</fullName>
        <ecNumber evidence="3">6.3.5.4</ecNumber>
    </recommendedName>
</protein>
<dbReference type="Gene3D" id="3.40.50.620">
    <property type="entry name" value="HUPs"/>
    <property type="match status" value="1"/>
</dbReference>
<evidence type="ECO:0000256" key="2">
    <source>
        <dbReference type="ARBA" id="ARBA00005752"/>
    </source>
</evidence>
<gene>
    <name evidence="9" type="primary">asnB_1</name>
    <name evidence="9" type="ORF">Ataiwa_25510</name>
</gene>
<dbReference type="Pfam" id="PF00733">
    <property type="entry name" value="Asn_synthase"/>
    <property type="match status" value="1"/>
</dbReference>
<dbReference type="InterPro" id="IPR051786">
    <property type="entry name" value="ASN_synthetase/amidase"/>
</dbReference>
<dbReference type="InterPro" id="IPR001962">
    <property type="entry name" value="Asn_synthase"/>
</dbReference>
<dbReference type="SUPFAM" id="SSF52402">
    <property type="entry name" value="Adenine nucleotide alpha hydrolases-like"/>
    <property type="match status" value="1"/>
</dbReference>
<evidence type="ECO:0000256" key="3">
    <source>
        <dbReference type="ARBA" id="ARBA00012737"/>
    </source>
</evidence>
<evidence type="ECO:0000259" key="8">
    <source>
        <dbReference type="PROSITE" id="PS51278"/>
    </source>
</evidence>
<dbReference type="PANTHER" id="PTHR43284">
    <property type="entry name" value="ASPARAGINE SYNTHETASE (GLUTAMINE-HYDROLYZING)"/>
    <property type="match status" value="1"/>
</dbReference>
<dbReference type="EC" id="6.3.5.4" evidence="3"/>
<reference evidence="9 10" key="1">
    <citation type="submission" date="2023-08" db="EMBL/GenBank/DDBJ databases">
        <title>Draft genome sequence of Algoriphagus taiwanensis.</title>
        <authorList>
            <person name="Takatani N."/>
            <person name="Hosokawa M."/>
            <person name="Sawabe T."/>
        </authorList>
    </citation>
    <scope>NUCLEOTIDE SEQUENCE [LARGE SCALE GENOMIC DNA]</scope>
    <source>
        <strain evidence="9 10">JCM 19755</strain>
    </source>
</reference>
<evidence type="ECO:0000313" key="10">
    <source>
        <dbReference type="Proteomes" id="UP001307705"/>
    </source>
</evidence>
<dbReference type="RefSeq" id="WP_338229103.1">
    <property type="nucleotide sequence ID" value="NZ_BTPE01000008.1"/>
</dbReference>
<keyword evidence="6" id="KW-0315">Glutamine amidotransferase</keyword>
<comment type="similarity">
    <text evidence="2">Belongs to the asparagine synthetase family.</text>
</comment>
<dbReference type="SUPFAM" id="SSF56235">
    <property type="entry name" value="N-terminal nucleophile aminohydrolases (Ntn hydrolases)"/>
    <property type="match status" value="1"/>
</dbReference>
<evidence type="ECO:0000256" key="6">
    <source>
        <dbReference type="ARBA" id="ARBA00022962"/>
    </source>
</evidence>
<dbReference type="InterPro" id="IPR017932">
    <property type="entry name" value="GATase_2_dom"/>
</dbReference>
<dbReference type="CDD" id="cd00712">
    <property type="entry name" value="AsnB"/>
    <property type="match status" value="1"/>
</dbReference>
<name>A0ABQ6Q265_9BACT</name>
<dbReference type="NCBIfam" id="TIGR01536">
    <property type="entry name" value="asn_synth_AEB"/>
    <property type="match status" value="1"/>
</dbReference>
<comment type="caution">
    <text evidence="9">The sequence shown here is derived from an EMBL/GenBank/DDBJ whole genome shotgun (WGS) entry which is preliminary data.</text>
</comment>
<organism evidence="9 10">
    <name type="scientific">Algoriphagus taiwanensis</name>
    <dbReference type="NCBI Taxonomy" id="1445656"/>
    <lineage>
        <taxon>Bacteria</taxon>
        <taxon>Pseudomonadati</taxon>
        <taxon>Bacteroidota</taxon>
        <taxon>Cytophagia</taxon>
        <taxon>Cytophagales</taxon>
        <taxon>Cyclobacteriaceae</taxon>
        <taxon>Algoriphagus</taxon>
    </lineage>
</organism>
<feature type="domain" description="Glutamine amidotransferase type-2" evidence="8">
    <location>
        <begin position="2"/>
        <end position="210"/>
    </location>
</feature>
<dbReference type="Gene3D" id="3.60.20.10">
    <property type="entry name" value="Glutamine Phosphoribosylpyrophosphate, subunit 1, domain 1"/>
    <property type="match status" value="1"/>
</dbReference>
<comment type="pathway">
    <text evidence="1">Amino-acid biosynthesis; L-asparagine biosynthesis; L-asparagine from L-aspartate (L-Gln route): step 1/1.</text>
</comment>
<evidence type="ECO:0000313" key="9">
    <source>
        <dbReference type="EMBL" id="GMQ34279.1"/>
    </source>
</evidence>
<dbReference type="InterPro" id="IPR006426">
    <property type="entry name" value="Asn_synth_AEB"/>
</dbReference>
<keyword evidence="4" id="KW-0547">Nucleotide-binding</keyword>
<dbReference type="InterPro" id="IPR014729">
    <property type="entry name" value="Rossmann-like_a/b/a_fold"/>
</dbReference>
<evidence type="ECO:0000256" key="1">
    <source>
        <dbReference type="ARBA" id="ARBA00005187"/>
    </source>
</evidence>
<proteinExistence type="inferred from homology"/>
<comment type="catalytic activity">
    <reaction evidence="7">
        <text>L-aspartate + L-glutamine + ATP + H2O = L-asparagine + L-glutamate + AMP + diphosphate + H(+)</text>
        <dbReference type="Rhea" id="RHEA:12228"/>
        <dbReference type="ChEBI" id="CHEBI:15377"/>
        <dbReference type="ChEBI" id="CHEBI:15378"/>
        <dbReference type="ChEBI" id="CHEBI:29985"/>
        <dbReference type="ChEBI" id="CHEBI:29991"/>
        <dbReference type="ChEBI" id="CHEBI:30616"/>
        <dbReference type="ChEBI" id="CHEBI:33019"/>
        <dbReference type="ChEBI" id="CHEBI:58048"/>
        <dbReference type="ChEBI" id="CHEBI:58359"/>
        <dbReference type="ChEBI" id="CHEBI:456215"/>
        <dbReference type="EC" id="6.3.5.4"/>
    </reaction>
</comment>
<dbReference type="InterPro" id="IPR029055">
    <property type="entry name" value="Ntn_hydrolases_N"/>
</dbReference>
<evidence type="ECO:0000256" key="4">
    <source>
        <dbReference type="ARBA" id="ARBA00022741"/>
    </source>
</evidence>
<sequence>MCGIAGIFGPKASKEVLSSMLAKQTHRGPDFTGIFVKEAEVALGHNRLSILDLSDAANQPFHSPDGRYTLIFNGEIYNYLEIKRSLSSKYQFITQSDTEVLLFAFQEWGTACLHQLNGMFAFAIWDHQTQKLTAARDRFGVKPLHYSLMEGSLVLSSEITPIWTFGVRKKANKKIWSRFFVQGRYGEEEETFWEDVFQLPAGHWMTWQEGKLTVTPWYDFVTNISRQLEIPQDQQEEYILDLLRDAVKLRFRADVPVGFNLSGGLDSSTLLALVSDLFPQDGAIETFTFVTGDDRYDEILWVKQMLQGRPYPLNSCLLTCDEVPELTAKMSLLQSEPFGGIPTLAYSKVFKRAREKGFLVLLDGQGADEAWAGYDYYLKKESGIVQGTQTSPLKPNALVREFAEMSHQQAYPQPFESKILNLQYRDLFKTKIPRALRFNDRVSMAHSTELREPFLDYRLVEYVFSRPESFKIRDGQQKWLLRKIAGRFLGDQIALAPKRPVQTPQREWLAGPLKDWVYSQLESLCNQTDWFEKDQILKEWEDYLRGNQDNSFYLWQWINTAELMK</sequence>
<dbReference type="Proteomes" id="UP001307705">
    <property type="component" value="Unassembled WGS sequence"/>
</dbReference>
<dbReference type="PANTHER" id="PTHR43284:SF1">
    <property type="entry name" value="ASPARAGINE SYNTHETASE"/>
    <property type="match status" value="1"/>
</dbReference>